<dbReference type="PANTHER" id="PTHR10908:SF0">
    <property type="entry name" value="SEROTONIN N-ACETYLTRANSFERASE"/>
    <property type="match status" value="1"/>
</dbReference>
<comment type="catalytic activity">
    <reaction evidence="3">
        <text>a 2-arylethylamine + acetyl-CoA = an N-acetyl-2-arylethylamine + CoA + H(+)</text>
        <dbReference type="Rhea" id="RHEA:20497"/>
        <dbReference type="ChEBI" id="CHEBI:15378"/>
        <dbReference type="ChEBI" id="CHEBI:55469"/>
        <dbReference type="ChEBI" id="CHEBI:57287"/>
        <dbReference type="ChEBI" id="CHEBI:57288"/>
        <dbReference type="ChEBI" id="CHEBI:77827"/>
        <dbReference type="EC" id="2.3.1.87"/>
    </reaction>
</comment>
<evidence type="ECO:0000256" key="2">
    <source>
        <dbReference type="ARBA" id="ARBA00023315"/>
    </source>
</evidence>
<evidence type="ECO:0000313" key="12">
    <source>
        <dbReference type="EnsemblMetazoa" id="CapteP220811"/>
    </source>
</evidence>
<dbReference type="InterPro" id="IPR051635">
    <property type="entry name" value="SNAT-like"/>
</dbReference>
<dbReference type="EC" id="2.3.1.87" evidence="6"/>
<evidence type="ECO:0000256" key="9">
    <source>
        <dbReference type="ARBA" id="ARBA00043260"/>
    </source>
</evidence>
<name>R7UAL3_CAPTE</name>
<accession>R7UAL3</accession>
<keyword evidence="1" id="KW-0808">Transferase</keyword>
<dbReference type="SUPFAM" id="SSF55729">
    <property type="entry name" value="Acyl-CoA N-acyltransferases (Nat)"/>
    <property type="match status" value="1"/>
</dbReference>
<evidence type="ECO:0000259" key="10">
    <source>
        <dbReference type="PROSITE" id="PS51186"/>
    </source>
</evidence>
<dbReference type="Proteomes" id="UP000014760">
    <property type="component" value="Unassembled WGS sequence"/>
</dbReference>
<evidence type="ECO:0000313" key="11">
    <source>
        <dbReference type="EMBL" id="ELU00181.1"/>
    </source>
</evidence>
<evidence type="ECO:0000256" key="4">
    <source>
        <dbReference type="ARBA" id="ARBA00037926"/>
    </source>
</evidence>
<reference evidence="13" key="1">
    <citation type="submission" date="2012-12" db="EMBL/GenBank/DDBJ databases">
        <authorList>
            <person name="Hellsten U."/>
            <person name="Grimwood J."/>
            <person name="Chapman J.A."/>
            <person name="Shapiro H."/>
            <person name="Aerts A."/>
            <person name="Otillar R.P."/>
            <person name="Terry A.Y."/>
            <person name="Boore J.L."/>
            <person name="Simakov O."/>
            <person name="Marletaz F."/>
            <person name="Cho S.-J."/>
            <person name="Edsinger-Gonzales E."/>
            <person name="Havlak P."/>
            <person name="Kuo D.-H."/>
            <person name="Larsson T."/>
            <person name="Lv J."/>
            <person name="Arendt D."/>
            <person name="Savage R."/>
            <person name="Osoegawa K."/>
            <person name="de Jong P."/>
            <person name="Lindberg D.R."/>
            <person name="Seaver E.C."/>
            <person name="Weisblat D.A."/>
            <person name="Putnam N.H."/>
            <person name="Grigoriev I.V."/>
            <person name="Rokhsar D.S."/>
        </authorList>
    </citation>
    <scope>NUCLEOTIDE SEQUENCE</scope>
    <source>
        <strain evidence="13">I ESC-2004</strain>
    </source>
</reference>
<proteinExistence type="inferred from homology"/>
<evidence type="ECO:0000256" key="1">
    <source>
        <dbReference type="ARBA" id="ARBA00022679"/>
    </source>
</evidence>
<dbReference type="HOGENOM" id="CLU_061829_2_1_1"/>
<evidence type="ECO:0000256" key="3">
    <source>
        <dbReference type="ARBA" id="ARBA00036561"/>
    </source>
</evidence>
<dbReference type="PROSITE" id="PS51186">
    <property type="entry name" value="GNAT"/>
    <property type="match status" value="1"/>
</dbReference>
<protein>
    <recommendedName>
        <fullName evidence="7">Serotonin N-acetyltransferase</fullName>
        <ecNumber evidence="6">2.3.1.87</ecNumber>
    </recommendedName>
    <alternativeName>
        <fullName evidence="8">Aralkylamine N-acetyltransferase</fullName>
    </alternativeName>
</protein>
<feature type="domain" description="N-acetyltransferase" evidence="10">
    <location>
        <begin position="1"/>
        <end position="164"/>
    </location>
</feature>
<sequence length="164" mass="18586">MDFGPATFIKAEQVHEAHALETEAFSPDEAESLETFQRRQTEAPELFIGLYEEGTTNLIAFICSTRSAGPTWTTQSMKTHLPLGECVCIHSVVVAKQHRKKGIARKLLSFYETHLLTLNPKPSKIVFVCKENIIDFYKYLGYSYLGPSSEVYGSARWFSMEKLL</sequence>
<dbReference type="GO" id="GO:0005737">
    <property type="term" value="C:cytoplasm"/>
    <property type="evidence" value="ECO:0007669"/>
    <property type="project" value="TreeGrafter"/>
</dbReference>
<evidence type="ECO:0000256" key="7">
    <source>
        <dbReference type="ARBA" id="ARBA00039398"/>
    </source>
</evidence>
<dbReference type="EMBL" id="AMQN01001851">
    <property type="status" value="NOT_ANNOTATED_CDS"/>
    <property type="molecule type" value="Genomic_DNA"/>
</dbReference>
<dbReference type="EnsemblMetazoa" id="CapteT220811">
    <property type="protein sequence ID" value="CapteP220811"/>
    <property type="gene ID" value="CapteG220811"/>
</dbReference>
<dbReference type="GO" id="GO:0004059">
    <property type="term" value="F:aralkylamine N-acetyltransferase activity"/>
    <property type="evidence" value="ECO:0007669"/>
    <property type="project" value="UniProtKB-EC"/>
</dbReference>
<dbReference type="EMBL" id="KB306105">
    <property type="protein sequence ID" value="ELU00181.1"/>
    <property type="molecule type" value="Genomic_DNA"/>
</dbReference>
<dbReference type="PANTHER" id="PTHR10908">
    <property type="entry name" value="SEROTONIN N-ACETYLTRANSFERASE"/>
    <property type="match status" value="1"/>
</dbReference>
<dbReference type="GO" id="GO:0030187">
    <property type="term" value="P:melatonin biosynthetic process"/>
    <property type="evidence" value="ECO:0007669"/>
    <property type="project" value="UniProtKB-KW"/>
</dbReference>
<reference evidence="11 13" key="2">
    <citation type="journal article" date="2013" name="Nature">
        <title>Insights into bilaterian evolution from three spiralian genomes.</title>
        <authorList>
            <person name="Simakov O."/>
            <person name="Marletaz F."/>
            <person name="Cho S.J."/>
            <person name="Edsinger-Gonzales E."/>
            <person name="Havlak P."/>
            <person name="Hellsten U."/>
            <person name="Kuo D.H."/>
            <person name="Larsson T."/>
            <person name="Lv J."/>
            <person name="Arendt D."/>
            <person name="Savage R."/>
            <person name="Osoegawa K."/>
            <person name="de Jong P."/>
            <person name="Grimwood J."/>
            <person name="Chapman J.A."/>
            <person name="Shapiro H."/>
            <person name="Aerts A."/>
            <person name="Otillar R.P."/>
            <person name="Terry A.Y."/>
            <person name="Boore J.L."/>
            <person name="Grigoriev I.V."/>
            <person name="Lindberg D.R."/>
            <person name="Seaver E.C."/>
            <person name="Weisblat D.A."/>
            <person name="Putnam N.H."/>
            <person name="Rokhsar D.S."/>
        </authorList>
    </citation>
    <scope>NUCLEOTIDE SEQUENCE</scope>
    <source>
        <strain evidence="11 13">I ESC-2004</strain>
    </source>
</reference>
<dbReference type="Gene3D" id="3.40.630.30">
    <property type="match status" value="1"/>
</dbReference>
<evidence type="ECO:0000313" key="13">
    <source>
        <dbReference type="Proteomes" id="UP000014760"/>
    </source>
</evidence>
<dbReference type="OMA" id="SVSNMQF"/>
<dbReference type="InterPro" id="IPR000182">
    <property type="entry name" value="GNAT_dom"/>
</dbReference>
<dbReference type="InterPro" id="IPR016181">
    <property type="entry name" value="Acyl_CoA_acyltransferase"/>
</dbReference>
<reference evidence="12" key="3">
    <citation type="submission" date="2015-06" db="UniProtKB">
        <authorList>
            <consortium name="EnsemblMetazoa"/>
        </authorList>
    </citation>
    <scope>IDENTIFICATION</scope>
</reference>
<dbReference type="OrthoDB" id="30840at2759"/>
<keyword evidence="13" id="KW-1185">Reference proteome</keyword>
<dbReference type="AlphaFoldDB" id="R7UAL3"/>
<dbReference type="Pfam" id="PF00583">
    <property type="entry name" value="Acetyltransf_1"/>
    <property type="match status" value="1"/>
</dbReference>
<comment type="similarity">
    <text evidence="5">Belongs to the acetyltransferase family. AANAT subfamily.</text>
</comment>
<organism evidence="11">
    <name type="scientific">Capitella teleta</name>
    <name type="common">Polychaete worm</name>
    <dbReference type="NCBI Taxonomy" id="283909"/>
    <lineage>
        <taxon>Eukaryota</taxon>
        <taxon>Metazoa</taxon>
        <taxon>Spiralia</taxon>
        <taxon>Lophotrochozoa</taxon>
        <taxon>Annelida</taxon>
        <taxon>Polychaeta</taxon>
        <taxon>Sedentaria</taxon>
        <taxon>Scolecida</taxon>
        <taxon>Capitellidae</taxon>
        <taxon>Capitella</taxon>
    </lineage>
</organism>
<dbReference type="STRING" id="283909.R7UAL3"/>
<dbReference type="CDD" id="cd04301">
    <property type="entry name" value="NAT_SF"/>
    <property type="match status" value="1"/>
</dbReference>
<keyword evidence="2" id="KW-0012">Acyltransferase</keyword>
<evidence type="ECO:0000256" key="6">
    <source>
        <dbReference type="ARBA" id="ARBA00039114"/>
    </source>
</evidence>
<evidence type="ECO:0000256" key="8">
    <source>
        <dbReference type="ARBA" id="ARBA00042928"/>
    </source>
</evidence>
<comment type="pathway">
    <text evidence="4">Aromatic compound metabolism; melatonin biosynthesis; melatonin from serotonin: step 1/2.</text>
</comment>
<evidence type="ECO:0000256" key="5">
    <source>
        <dbReference type="ARBA" id="ARBA00038182"/>
    </source>
</evidence>
<gene>
    <name evidence="11" type="ORF">CAPTEDRAFT_220811</name>
</gene>
<keyword evidence="9" id="KW-0471">Melatonin biosynthesis</keyword>